<evidence type="ECO:0000313" key="29">
    <source>
        <dbReference type="Proteomes" id="UP000323522"/>
    </source>
</evidence>
<dbReference type="CDD" id="cd00082">
    <property type="entry name" value="HisKA"/>
    <property type="match status" value="1"/>
</dbReference>
<dbReference type="SMART" id="SM00388">
    <property type="entry name" value="HisKA"/>
    <property type="match status" value="1"/>
</dbReference>
<feature type="modified residue" description="Phosphohistidine" evidence="20">
    <location>
        <position position="724"/>
    </location>
</feature>
<evidence type="ECO:0000256" key="1">
    <source>
        <dbReference type="ARBA" id="ARBA00000085"/>
    </source>
</evidence>
<dbReference type="SUPFAM" id="SSF52172">
    <property type="entry name" value="CheY-like"/>
    <property type="match status" value="1"/>
</dbReference>
<reference evidence="28 29" key="1">
    <citation type="submission" date="2019-02" db="EMBL/GenBank/DDBJ databases">
        <title>Complete Genome Sequence and Methylome Analysis of Sphaerotilus natans subsp. sulfidivorans D-507.</title>
        <authorList>
            <person name="Fomenkov A."/>
            <person name="Gridneva E."/>
            <person name="Smolyakov D."/>
            <person name="Dubinina G."/>
            <person name="Vincze T."/>
            <person name="Grabovich M."/>
            <person name="Roberts R.J."/>
        </authorList>
    </citation>
    <scope>NUCLEOTIDE SEQUENCE [LARGE SCALE GENOMIC DNA]</scope>
    <source>
        <strain evidence="28 29">D-507</strain>
    </source>
</reference>
<evidence type="ECO:0000256" key="7">
    <source>
        <dbReference type="ARBA" id="ARBA00022692"/>
    </source>
</evidence>
<dbReference type="SUPFAM" id="SSF55874">
    <property type="entry name" value="ATPase domain of HSP90 chaperone/DNA topoisomerase II/histidine kinase"/>
    <property type="match status" value="1"/>
</dbReference>
<keyword evidence="14" id="KW-0843">Virulence</keyword>
<keyword evidence="12 23" id="KW-1133">Transmembrane helix</keyword>
<evidence type="ECO:0000256" key="23">
    <source>
        <dbReference type="SAM" id="Phobius"/>
    </source>
</evidence>
<reference evidence="27 30" key="2">
    <citation type="submission" date="2024-06" db="EMBL/GenBank/DDBJ databases">
        <title>Genomic Encyclopedia of Type Strains, Phase IV (KMG-IV): sequencing the most valuable type-strain genomes for metagenomic binning, comparative biology and taxonomic classification.</title>
        <authorList>
            <person name="Goeker M."/>
        </authorList>
    </citation>
    <scope>NUCLEOTIDE SEQUENCE [LARGE SCALE GENOMIC DNA]</scope>
    <source>
        <strain evidence="27 30">D-501</strain>
    </source>
</reference>
<dbReference type="PRINTS" id="PR00344">
    <property type="entry name" value="BCTRLSENSOR"/>
</dbReference>
<evidence type="ECO:0000256" key="11">
    <source>
        <dbReference type="ARBA" id="ARBA00022840"/>
    </source>
</evidence>
<dbReference type="InterPro" id="IPR003594">
    <property type="entry name" value="HATPase_dom"/>
</dbReference>
<evidence type="ECO:0000256" key="16">
    <source>
        <dbReference type="ARBA" id="ARBA00058004"/>
    </source>
</evidence>
<dbReference type="EMBL" id="JBEPLS010000008">
    <property type="protein sequence ID" value="MET3604528.1"/>
    <property type="molecule type" value="Genomic_DNA"/>
</dbReference>
<dbReference type="EC" id="2.7.13.3" evidence="3"/>
<evidence type="ECO:0000256" key="12">
    <source>
        <dbReference type="ARBA" id="ARBA00022989"/>
    </source>
</evidence>
<dbReference type="GO" id="GO:0005886">
    <property type="term" value="C:plasma membrane"/>
    <property type="evidence" value="ECO:0007669"/>
    <property type="project" value="UniProtKB-SubCell"/>
</dbReference>
<evidence type="ECO:0000256" key="22">
    <source>
        <dbReference type="SAM" id="Coils"/>
    </source>
</evidence>
<dbReference type="RefSeq" id="WP_149504275.1">
    <property type="nucleotide sequence ID" value="NZ_CP035708.1"/>
</dbReference>
<feature type="coiled-coil region" evidence="22">
    <location>
        <begin position="215"/>
        <end position="252"/>
    </location>
</feature>
<dbReference type="InterPro" id="IPR011006">
    <property type="entry name" value="CheY-like_superfamily"/>
</dbReference>
<dbReference type="PROSITE" id="PS50110">
    <property type="entry name" value="RESPONSE_REGULATORY"/>
    <property type="match status" value="1"/>
</dbReference>
<evidence type="ECO:0000259" key="25">
    <source>
        <dbReference type="PROSITE" id="PS50110"/>
    </source>
</evidence>
<dbReference type="CDD" id="cd17546">
    <property type="entry name" value="REC_hyHK_CKI1_RcsC-like"/>
    <property type="match status" value="1"/>
</dbReference>
<evidence type="ECO:0000313" key="27">
    <source>
        <dbReference type="EMBL" id="MET3604528.1"/>
    </source>
</evidence>
<dbReference type="Proteomes" id="UP000323522">
    <property type="component" value="Chromosome"/>
</dbReference>
<evidence type="ECO:0000256" key="9">
    <source>
        <dbReference type="ARBA" id="ARBA00022741"/>
    </source>
</evidence>
<dbReference type="AlphaFoldDB" id="A0A5C1Q223"/>
<dbReference type="Proteomes" id="UP001549111">
    <property type="component" value="Unassembled WGS sequence"/>
</dbReference>
<dbReference type="InterPro" id="IPR008207">
    <property type="entry name" value="Sig_transdc_His_kin_Hpt_dom"/>
</dbReference>
<feature type="domain" description="Histidine kinase" evidence="24">
    <location>
        <begin position="252"/>
        <end position="475"/>
    </location>
</feature>
<evidence type="ECO:0000256" key="15">
    <source>
        <dbReference type="ARBA" id="ARBA00023136"/>
    </source>
</evidence>
<feature type="domain" description="HPt" evidence="26">
    <location>
        <begin position="685"/>
        <end position="778"/>
    </location>
</feature>
<comment type="function">
    <text evidence="16">Member of the two-component regulatory system BvgS/BvgA. Phosphorylates BvgA via a four-step phosphorelay in response to environmental signals.</text>
</comment>
<evidence type="ECO:0000256" key="4">
    <source>
        <dbReference type="ARBA" id="ARBA00022475"/>
    </source>
</evidence>
<evidence type="ECO:0000256" key="18">
    <source>
        <dbReference type="ARBA" id="ARBA00068150"/>
    </source>
</evidence>
<dbReference type="InterPro" id="IPR003661">
    <property type="entry name" value="HisK_dim/P_dom"/>
</dbReference>
<gene>
    <name evidence="27" type="ORF">ABIC99_002344</name>
    <name evidence="28" type="ORF">EWH46_12930</name>
</gene>
<evidence type="ECO:0000256" key="21">
    <source>
        <dbReference type="PROSITE-ProRule" id="PRU00169"/>
    </source>
</evidence>
<keyword evidence="9" id="KW-0547">Nucleotide-binding</keyword>
<keyword evidence="15 23" id="KW-0472">Membrane</keyword>
<evidence type="ECO:0000256" key="5">
    <source>
        <dbReference type="ARBA" id="ARBA00022553"/>
    </source>
</evidence>
<dbReference type="PANTHER" id="PTHR45339">
    <property type="entry name" value="HYBRID SIGNAL TRANSDUCTION HISTIDINE KINASE J"/>
    <property type="match status" value="1"/>
</dbReference>
<keyword evidence="8" id="KW-0732">Signal</keyword>
<evidence type="ECO:0000259" key="24">
    <source>
        <dbReference type="PROSITE" id="PS50109"/>
    </source>
</evidence>
<dbReference type="EMBL" id="CP035708">
    <property type="protein sequence ID" value="QEN01597.1"/>
    <property type="molecule type" value="Genomic_DNA"/>
</dbReference>
<keyword evidence="5 21" id="KW-0597">Phosphoprotein</keyword>
<keyword evidence="7 23" id="KW-0812">Transmembrane</keyword>
<dbReference type="SMART" id="SM00387">
    <property type="entry name" value="HATPase_c"/>
    <property type="match status" value="1"/>
</dbReference>
<keyword evidence="4" id="KW-1003">Cell membrane</keyword>
<evidence type="ECO:0000256" key="3">
    <source>
        <dbReference type="ARBA" id="ARBA00012438"/>
    </source>
</evidence>
<comment type="subcellular location">
    <subcellularLocation>
        <location evidence="2">Cell membrane</location>
        <topology evidence="2">Multi-pass membrane protein</topology>
    </subcellularLocation>
</comment>
<evidence type="ECO:0000256" key="8">
    <source>
        <dbReference type="ARBA" id="ARBA00022729"/>
    </source>
</evidence>
<dbReference type="PROSITE" id="PS50894">
    <property type="entry name" value="HPT"/>
    <property type="match status" value="1"/>
</dbReference>
<feature type="transmembrane region" description="Helical" evidence="23">
    <location>
        <begin position="192"/>
        <end position="212"/>
    </location>
</feature>
<name>A0A5C1Q223_9BURK</name>
<comment type="subunit">
    <text evidence="17">At low DSF concentrations, interacts with RpfF.</text>
</comment>
<dbReference type="FunFam" id="3.30.565.10:FF:000010">
    <property type="entry name" value="Sensor histidine kinase RcsC"/>
    <property type="match status" value="1"/>
</dbReference>
<evidence type="ECO:0000313" key="28">
    <source>
        <dbReference type="EMBL" id="QEN01597.1"/>
    </source>
</evidence>
<dbReference type="OrthoDB" id="8577169at2"/>
<evidence type="ECO:0000256" key="20">
    <source>
        <dbReference type="PROSITE-ProRule" id="PRU00110"/>
    </source>
</evidence>
<protein>
    <recommendedName>
        <fullName evidence="18">Sensory/regulatory protein RpfC</fullName>
        <ecNumber evidence="3">2.7.13.3</ecNumber>
    </recommendedName>
    <alternativeName>
        <fullName evidence="19">Virulence sensor protein BvgS</fullName>
    </alternativeName>
</protein>
<keyword evidence="11" id="KW-0067">ATP-binding</keyword>
<dbReference type="InterPro" id="IPR036890">
    <property type="entry name" value="HATPase_C_sf"/>
</dbReference>
<dbReference type="SUPFAM" id="SSF47226">
    <property type="entry name" value="Histidine-containing phosphotransfer domain, HPT domain"/>
    <property type="match status" value="1"/>
</dbReference>
<evidence type="ECO:0000256" key="6">
    <source>
        <dbReference type="ARBA" id="ARBA00022679"/>
    </source>
</evidence>
<dbReference type="CDD" id="cd16922">
    <property type="entry name" value="HATPase_EvgS-ArcB-TorS-like"/>
    <property type="match status" value="1"/>
</dbReference>
<dbReference type="InterPro" id="IPR001789">
    <property type="entry name" value="Sig_transdc_resp-reg_receiver"/>
</dbReference>
<dbReference type="InterPro" id="IPR036097">
    <property type="entry name" value="HisK_dim/P_sf"/>
</dbReference>
<evidence type="ECO:0000256" key="13">
    <source>
        <dbReference type="ARBA" id="ARBA00023012"/>
    </source>
</evidence>
<accession>A0A5C1Q223</accession>
<dbReference type="InterPro" id="IPR004358">
    <property type="entry name" value="Sig_transdc_His_kin-like_C"/>
</dbReference>
<comment type="catalytic activity">
    <reaction evidence="1">
        <text>ATP + protein L-histidine = ADP + protein N-phospho-L-histidine.</text>
        <dbReference type="EC" id="2.7.13.3"/>
    </reaction>
</comment>
<dbReference type="InterPro" id="IPR036641">
    <property type="entry name" value="HPT_dom_sf"/>
</dbReference>
<organism evidence="28 29">
    <name type="scientific">Sphaerotilus sulfidivorans</name>
    <dbReference type="NCBI Taxonomy" id="639200"/>
    <lineage>
        <taxon>Bacteria</taxon>
        <taxon>Pseudomonadati</taxon>
        <taxon>Pseudomonadota</taxon>
        <taxon>Betaproteobacteria</taxon>
        <taxon>Burkholderiales</taxon>
        <taxon>Sphaerotilaceae</taxon>
        <taxon>Sphaerotilus</taxon>
    </lineage>
</organism>
<dbReference type="FunFam" id="1.10.287.130:FF:000002">
    <property type="entry name" value="Two-component osmosensing histidine kinase"/>
    <property type="match status" value="1"/>
</dbReference>
<keyword evidence="10 27" id="KW-0418">Kinase</keyword>
<evidence type="ECO:0000256" key="10">
    <source>
        <dbReference type="ARBA" id="ARBA00022777"/>
    </source>
</evidence>
<dbReference type="Gene3D" id="3.30.565.10">
    <property type="entry name" value="Histidine kinase-like ATPase, C-terminal domain"/>
    <property type="match status" value="1"/>
</dbReference>
<dbReference type="Pfam" id="PF01627">
    <property type="entry name" value="Hpt"/>
    <property type="match status" value="1"/>
</dbReference>
<dbReference type="Gene3D" id="1.10.287.130">
    <property type="match status" value="1"/>
</dbReference>
<dbReference type="SMART" id="SM00448">
    <property type="entry name" value="REC"/>
    <property type="match status" value="1"/>
</dbReference>
<dbReference type="PROSITE" id="PS50109">
    <property type="entry name" value="HIS_KIN"/>
    <property type="match status" value="1"/>
</dbReference>
<evidence type="ECO:0000313" key="30">
    <source>
        <dbReference type="Proteomes" id="UP001549111"/>
    </source>
</evidence>
<dbReference type="PANTHER" id="PTHR45339:SF1">
    <property type="entry name" value="HYBRID SIGNAL TRANSDUCTION HISTIDINE KINASE J"/>
    <property type="match status" value="1"/>
</dbReference>
<feature type="domain" description="Response regulatory" evidence="25">
    <location>
        <begin position="510"/>
        <end position="630"/>
    </location>
</feature>
<dbReference type="Gene3D" id="3.40.50.2300">
    <property type="match status" value="1"/>
</dbReference>
<evidence type="ECO:0000256" key="2">
    <source>
        <dbReference type="ARBA" id="ARBA00004651"/>
    </source>
</evidence>
<dbReference type="Pfam" id="PF00512">
    <property type="entry name" value="HisKA"/>
    <property type="match status" value="1"/>
</dbReference>
<feature type="modified residue" description="4-aspartylphosphate" evidence="21">
    <location>
        <position position="562"/>
    </location>
</feature>
<proteinExistence type="predicted"/>
<dbReference type="SUPFAM" id="SSF47384">
    <property type="entry name" value="Homodimeric domain of signal transducing histidine kinase"/>
    <property type="match status" value="1"/>
</dbReference>
<dbReference type="Gene3D" id="1.20.120.160">
    <property type="entry name" value="HPT domain"/>
    <property type="match status" value="1"/>
</dbReference>
<dbReference type="CDD" id="cd00088">
    <property type="entry name" value="HPT"/>
    <property type="match status" value="1"/>
</dbReference>
<evidence type="ECO:0000256" key="19">
    <source>
        <dbReference type="ARBA" id="ARBA00070152"/>
    </source>
</evidence>
<dbReference type="KEGG" id="snn:EWH46_12930"/>
<keyword evidence="22" id="KW-0175">Coiled coil</keyword>
<keyword evidence="30" id="KW-1185">Reference proteome</keyword>
<dbReference type="InterPro" id="IPR005467">
    <property type="entry name" value="His_kinase_dom"/>
</dbReference>
<dbReference type="Pfam" id="PF00072">
    <property type="entry name" value="Response_reg"/>
    <property type="match status" value="1"/>
</dbReference>
<keyword evidence="6" id="KW-0808">Transferase</keyword>
<evidence type="ECO:0000256" key="14">
    <source>
        <dbReference type="ARBA" id="ARBA00023026"/>
    </source>
</evidence>
<dbReference type="GO" id="GO:0000155">
    <property type="term" value="F:phosphorelay sensor kinase activity"/>
    <property type="evidence" value="ECO:0007669"/>
    <property type="project" value="InterPro"/>
</dbReference>
<dbReference type="GO" id="GO:0005524">
    <property type="term" value="F:ATP binding"/>
    <property type="evidence" value="ECO:0007669"/>
    <property type="project" value="UniProtKB-KW"/>
</dbReference>
<evidence type="ECO:0000256" key="17">
    <source>
        <dbReference type="ARBA" id="ARBA00064003"/>
    </source>
</evidence>
<dbReference type="Pfam" id="PF02518">
    <property type="entry name" value="HATPase_c"/>
    <property type="match status" value="1"/>
</dbReference>
<evidence type="ECO:0000259" key="26">
    <source>
        <dbReference type="PROSITE" id="PS50894"/>
    </source>
</evidence>
<sequence length="784" mass="85640">MTSPAGSRRVGRLLAVMALLLALVFGGIAWLQAQSLRLLSANVVYQGDNIVWSFFQLETEYLRLGQQLRDFARDGAALPPAQRDLAETDLRERYDIFVSRISLVDPQRTREVMPDLPEHHRVMGLLHGMVERVDTVLGPEAPQPLDPAALKAVIADYEALAPAVRDLSLLSNQAVGAGIVSRNEGVRQQNRIGIALTLFQCLLILLFAGIVVRQMRALERRREALQQLATRLEEAKTEAEQANRAKSAFLANMSHELRTPFNGLLGMMSLLDRSALDAQQREHLQIARQSGEHLLAILNDVLDLSKLESGRLELSPHPVDLSRLLAEVEALMRPQARAKGLQFETVLDPALHQRVEVDGKRLKQVIFNLVGNAIKFTDRGQVRLLIDALPPAAPGGMALTRLRIIDTGIGMDAATLGRLFQRFSQGDDSISRRFGGTGLGLEISRELVRMMGGDIRVDSQPGQGSTFSVLLPLLPLESPVAEAAAPAVGGARIDAAAPAPGADTGTGALEVLVADDHPVNRKYMQVLMERLGHRVSLALDGREALEQVRQREASPFDLVLMDVHMPNMDGLASTRAIRQLPQPAGATRIIALTADAFAESRDRARSAGMDDFLAKPVQVHDVEEMLRRHFGARSVGSAAVAAVRPPPVSAAVVEARPATKSRPRRGDAGRVLDLELITDTCAMLGVERLRSLLQSFFADESRTLADLLDRIDHEQIEGLGAAAHRVKGTAATLGLRQLAESARQIEERGLPDEAAQRQELARLLRQQIDQAREVCIKLGWVVPS</sequence>
<keyword evidence="13" id="KW-0902">Two-component regulatory system</keyword>